<dbReference type="InterPro" id="IPR043129">
    <property type="entry name" value="ATPase_NBD"/>
</dbReference>
<comment type="pathway">
    <text evidence="1">Cell wall biogenesis; peptidoglycan recycling.</text>
</comment>
<organism evidence="2 3">
    <name type="scientific">Cohnella xylanilytica</name>
    <dbReference type="NCBI Taxonomy" id="557555"/>
    <lineage>
        <taxon>Bacteria</taxon>
        <taxon>Bacillati</taxon>
        <taxon>Bacillota</taxon>
        <taxon>Bacilli</taxon>
        <taxon>Bacillales</taxon>
        <taxon>Paenibacillaceae</taxon>
        <taxon>Cohnella</taxon>
    </lineage>
</organism>
<keyword evidence="1" id="KW-0119">Carbohydrate metabolism</keyword>
<dbReference type="Pfam" id="PF03702">
    <property type="entry name" value="AnmK"/>
    <property type="match status" value="1"/>
</dbReference>
<name>A0A841U964_9BACL</name>
<evidence type="ECO:0000256" key="1">
    <source>
        <dbReference type="HAMAP-Rule" id="MF_01270"/>
    </source>
</evidence>
<keyword evidence="1" id="KW-0547">Nucleotide-binding</keyword>
<evidence type="ECO:0000313" key="2">
    <source>
        <dbReference type="EMBL" id="MBB6694644.1"/>
    </source>
</evidence>
<keyword evidence="1" id="KW-0067">ATP-binding</keyword>
<gene>
    <name evidence="1" type="primary">anmK</name>
    <name evidence="2" type="ORF">H7B90_24915</name>
</gene>
<dbReference type="NCBIfam" id="NF007148">
    <property type="entry name" value="PRK09585.3-2"/>
    <property type="match status" value="1"/>
</dbReference>
<dbReference type="EC" id="2.7.1.170" evidence="1"/>
<dbReference type="PANTHER" id="PTHR30605:SF0">
    <property type="entry name" value="ANHYDRO-N-ACETYLMURAMIC ACID KINASE"/>
    <property type="match status" value="1"/>
</dbReference>
<proteinExistence type="inferred from homology"/>
<dbReference type="EMBL" id="JACJVR010000098">
    <property type="protein sequence ID" value="MBB6694644.1"/>
    <property type="molecule type" value="Genomic_DNA"/>
</dbReference>
<dbReference type="RefSeq" id="WP_185138609.1">
    <property type="nucleotide sequence ID" value="NZ_JACJVR010000098.1"/>
</dbReference>
<keyword evidence="3" id="KW-1185">Reference proteome</keyword>
<sequence length="400" mass="42684">MKTATEDTRGRRRYAVGLMSGTSVDGIDAAVAEISEDEGGRVRARLLSFENKPYPAPVREEIFRLFEPREATVDRVGRMNALLGELYAEAALSAIAAAGLEPGDIAVVGSHGQTIYHSPEPQNAEGYELRYTVQIGEGSVIAARTGIPCVTDFRAADMAVGGQGAPLVPFTEYLLYREEMRTLLLQNIGGIGNITVLPAGCAPEEVIAFDTGPGNMLIDGLVSRFCPGKAMDEGGAIARSGSMDEALLEALQQEPYYRLPPPKSTGRELFGAAYVDKLLDMGRERGLRPEDLIATATQLTAWSIGDAYRRFVLPRHPAEAMIVGGGGSYNPALLDGLKRELEPMGVRVLTQEEAGHHSDAKEAVAFALLGLCALDGRTGNLPSVTGASRPVVLGKLSDSR</sequence>
<comment type="pathway">
    <text evidence="1">Amino-sugar metabolism; 1,6-anhydro-N-acetylmuramate degradation.</text>
</comment>
<dbReference type="GO" id="GO:0016773">
    <property type="term" value="F:phosphotransferase activity, alcohol group as acceptor"/>
    <property type="evidence" value="ECO:0007669"/>
    <property type="project" value="UniProtKB-UniRule"/>
</dbReference>
<dbReference type="GO" id="GO:0097175">
    <property type="term" value="P:1,6-anhydro-N-acetyl-beta-muramic acid catabolic process"/>
    <property type="evidence" value="ECO:0007669"/>
    <property type="project" value="UniProtKB-UniRule"/>
</dbReference>
<dbReference type="Gene3D" id="3.30.420.40">
    <property type="match status" value="2"/>
</dbReference>
<dbReference type="Proteomes" id="UP000553776">
    <property type="component" value="Unassembled WGS sequence"/>
</dbReference>
<comment type="catalytic activity">
    <reaction evidence="1">
        <text>1,6-anhydro-N-acetyl-beta-muramate + ATP + H2O = N-acetyl-D-muramate 6-phosphate + ADP + H(+)</text>
        <dbReference type="Rhea" id="RHEA:24952"/>
        <dbReference type="ChEBI" id="CHEBI:15377"/>
        <dbReference type="ChEBI" id="CHEBI:15378"/>
        <dbReference type="ChEBI" id="CHEBI:30616"/>
        <dbReference type="ChEBI" id="CHEBI:58690"/>
        <dbReference type="ChEBI" id="CHEBI:58722"/>
        <dbReference type="ChEBI" id="CHEBI:456216"/>
        <dbReference type="EC" id="2.7.1.170"/>
    </reaction>
</comment>
<dbReference type="HAMAP" id="MF_01270">
    <property type="entry name" value="AnhMurNAc_kinase"/>
    <property type="match status" value="1"/>
</dbReference>
<dbReference type="GO" id="GO:0009254">
    <property type="term" value="P:peptidoglycan turnover"/>
    <property type="evidence" value="ECO:0007669"/>
    <property type="project" value="UniProtKB-UniRule"/>
</dbReference>
<dbReference type="UniPathway" id="UPA00343"/>
<dbReference type="PANTHER" id="PTHR30605">
    <property type="entry name" value="ANHYDRO-N-ACETYLMURAMIC ACID KINASE"/>
    <property type="match status" value="1"/>
</dbReference>
<comment type="similarity">
    <text evidence="1">Belongs to the anhydro-N-acetylmuramic acid kinase family.</text>
</comment>
<comment type="function">
    <text evidence="1">Catalyzes the specific phosphorylation of 1,6-anhydro-N-acetylmuramic acid (anhMurNAc) with the simultaneous cleavage of the 1,6-anhydro ring, generating MurNAc-6-P. Is required for the utilization of anhMurNAc either imported from the medium or derived from its own cell wall murein, and thus plays a role in cell wall recycling.</text>
</comment>
<dbReference type="InterPro" id="IPR005338">
    <property type="entry name" value="Anhydro_N_Ac-Mur_kinase"/>
</dbReference>
<dbReference type="GO" id="GO:0006040">
    <property type="term" value="P:amino sugar metabolic process"/>
    <property type="evidence" value="ECO:0007669"/>
    <property type="project" value="InterPro"/>
</dbReference>
<dbReference type="SUPFAM" id="SSF53067">
    <property type="entry name" value="Actin-like ATPase domain"/>
    <property type="match status" value="1"/>
</dbReference>
<accession>A0A841U964</accession>
<feature type="binding site" evidence="1">
    <location>
        <begin position="21"/>
        <end position="28"/>
    </location>
    <ligand>
        <name>ATP</name>
        <dbReference type="ChEBI" id="CHEBI:30616"/>
    </ligand>
</feature>
<dbReference type="CDD" id="cd24050">
    <property type="entry name" value="ASKHA_NBD_ANMK"/>
    <property type="match status" value="1"/>
</dbReference>
<dbReference type="GO" id="GO:0016301">
    <property type="term" value="F:kinase activity"/>
    <property type="evidence" value="ECO:0007669"/>
    <property type="project" value="UniProtKB-KW"/>
</dbReference>
<keyword evidence="1 2" id="KW-0808">Transferase</keyword>
<evidence type="ECO:0000313" key="3">
    <source>
        <dbReference type="Proteomes" id="UP000553776"/>
    </source>
</evidence>
<comment type="caution">
    <text evidence="2">The sequence shown here is derived from an EMBL/GenBank/DDBJ whole genome shotgun (WGS) entry which is preliminary data.</text>
</comment>
<dbReference type="AlphaFoldDB" id="A0A841U964"/>
<dbReference type="GO" id="GO:0005524">
    <property type="term" value="F:ATP binding"/>
    <property type="evidence" value="ECO:0007669"/>
    <property type="project" value="UniProtKB-UniRule"/>
</dbReference>
<dbReference type="UniPathway" id="UPA00544"/>
<keyword evidence="1 2" id="KW-0418">Kinase</keyword>
<reference evidence="2 3" key="1">
    <citation type="submission" date="2020-08" db="EMBL/GenBank/DDBJ databases">
        <title>Cohnella phylogeny.</title>
        <authorList>
            <person name="Dunlap C."/>
        </authorList>
    </citation>
    <scope>NUCLEOTIDE SEQUENCE [LARGE SCALE GENOMIC DNA]</scope>
    <source>
        <strain evidence="2 3">DSM 25239</strain>
    </source>
</reference>
<protein>
    <recommendedName>
        <fullName evidence="1">Anhydro-N-acetylmuramic acid kinase</fullName>
        <ecNumber evidence="1">2.7.1.170</ecNumber>
    </recommendedName>
    <alternativeName>
        <fullName evidence="1">AnhMurNAc kinase</fullName>
    </alternativeName>
</protein>